<sequence length="37" mass="4121">MVHNGACFTVPWVLCFDHLGWAGHISYIGCPESCKIQ</sequence>
<proteinExistence type="predicted"/>
<protein>
    <submittedName>
        <fullName evidence="2">Uncharacterized protein</fullName>
    </submittedName>
</protein>
<evidence type="ECO:0000256" key="1">
    <source>
        <dbReference type="SAM" id="SignalP"/>
    </source>
</evidence>
<keyword evidence="1" id="KW-0732">Signal</keyword>
<dbReference type="EMBL" id="GBRH01262183">
    <property type="protein sequence ID" value="JAD35712.1"/>
    <property type="molecule type" value="Transcribed_RNA"/>
</dbReference>
<reference evidence="2" key="1">
    <citation type="submission" date="2014-09" db="EMBL/GenBank/DDBJ databases">
        <authorList>
            <person name="Magalhaes I.L.F."/>
            <person name="Oliveira U."/>
            <person name="Santos F.R."/>
            <person name="Vidigal T.H.D.A."/>
            <person name="Brescovit A.D."/>
            <person name="Santos A.J."/>
        </authorList>
    </citation>
    <scope>NUCLEOTIDE SEQUENCE</scope>
    <source>
        <tissue evidence="2">Shoot tissue taken approximately 20 cm above the soil surface</tissue>
    </source>
</reference>
<feature type="chain" id="PRO_5002062269" evidence="1">
    <location>
        <begin position="23"/>
        <end position="37"/>
    </location>
</feature>
<dbReference type="AlphaFoldDB" id="A0A0A8ZLJ2"/>
<reference evidence="2" key="2">
    <citation type="journal article" date="2015" name="Data Brief">
        <title>Shoot transcriptome of the giant reed, Arundo donax.</title>
        <authorList>
            <person name="Barrero R.A."/>
            <person name="Guerrero F.D."/>
            <person name="Moolhuijzen P."/>
            <person name="Goolsby J.A."/>
            <person name="Tidwell J."/>
            <person name="Bellgard S.E."/>
            <person name="Bellgard M.I."/>
        </authorList>
    </citation>
    <scope>NUCLEOTIDE SEQUENCE</scope>
    <source>
        <tissue evidence="2">Shoot tissue taken approximately 20 cm above the soil surface</tissue>
    </source>
</reference>
<name>A0A0A8ZLJ2_ARUDO</name>
<feature type="signal peptide" evidence="1">
    <location>
        <begin position="1"/>
        <end position="22"/>
    </location>
</feature>
<accession>A0A0A8ZLJ2</accession>
<evidence type="ECO:0000313" key="2">
    <source>
        <dbReference type="EMBL" id="JAD35712.1"/>
    </source>
</evidence>
<organism evidence="2">
    <name type="scientific">Arundo donax</name>
    <name type="common">Giant reed</name>
    <name type="synonym">Donax arundinaceus</name>
    <dbReference type="NCBI Taxonomy" id="35708"/>
    <lineage>
        <taxon>Eukaryota</taxon>
        <taxon>Viridiplantae</taxon>
        <taxon>Streptophyta</taxon>
        <taxon>Embryophyta</taxon>
        <taxon>Tracheophyta</taxon>
        <taxon>Spermatophyta</taxon>
        <taxon>Magnoliopsida</taxon>
        <taxon>Liliopsida</taxon>
        <taxon>Poales</taxon>
        <taxon>Poaceae</taxon>
        <taxon>PACMAD clade</taxon>
        <taxon>Arundinoideae</taxon>
        <taxon>Arundineae</taxon>
        <taxon>Arundo</taxon>
    </lineage>
</organism>